<dbReference type="PROSITE" id="PS51186">
    <property type="entry name" value="GNAT"/>
    <property type="match status" value="1"/>
</dbReference>
<evidence type="ECO:0000256" key="1">
    <source>
        <dbReference type="ARBA" id="ARBA00022679"/>
    </source>
</evidence>
<evidence type="ECO:0000259" key="3">
    <source>
        <dbReference type="PROSITE" id="PS51186"/>
    </source>
</evidence>
<name>A0ABT0J449_9MICO</name>
<gene>
    <name evidence="4" type="ORF">M1843_10880</name>
</gene>
<dbReference type="CDD" id="cd04301">
    <property type="entry name" value="NAT_SF"/>
    <property type="match status" value="1"/>
</dbReference>
<sequence length="180" mass="19808">MTTPPPPLTVRRARADEWRETRDLRLAALQDPAAPVAFLETYEVAAARPDDFWQVRARGNATSDEVCAFVAVDPDGRWVGTTTGLVEEVGADALGGPVEHRQVHLVGVFVRPEHRGGGLLGRLFDGVQEWGREQGVARARLCVHVDNPRARAAYRKLGFEESGVRFTLDAGEEVELVRSL</sequence>
<dbReference type="PANTHER" id="PTHR43877:SF2">
    <property type="entry name" value="AMINOALKYLPHOSPHONATE N-ACETYLTRANSFERASE-RELATED"/>
    <property type="match status" value="1"/>
</dbReference>
<dbReference type="EMBL" id="JALQCY010000003">
    <property type="protein sequence ID" value="MCK9794247.1"/>
    <property type="molecule type" value="Genomic_DNA"/>
</dbReference>
<dbReference type="Gene3D" id="3.40.630.30">
    <property type="match status" value="1"/>
</dbReference>
<dbReference type="InterPro" id="IPR000182">
    <property type="entry name" value="GNAT_dom"/>
</dbReference>
<feature type="domain" description="N-acetyltransferase" evidence="3">
    <location>
        <begin position="8"/>
        <end position="180"/>
    </location>
</feature>
<organism evidence="4 5">
    <name type="scientific">Isoptericola peretonis</name>
    <dbReference type="NCBI Taxonomy" id="2918523"/>
    <lineage>
        <taxon>Bacteria</taxon>
        <taxon>Bacillati</taxon>
        <taxon>Actinomycetota</taxon>
        <taxon>Actinomycetes</taxon>
        <taxon>Micrococcales</taxon>
        <taxon>Promicromonosporaceae</taxon>
        <taxon>Isoptericola</taxon>
    </lineage>
</organism>
<keyword evidence="1" id="KW-0808">Transferase</keyword>
<dbReference type="PANTHER" id="PTHR43877">
    <property type="entry name" value="AMINOALKYLPHOSPHONATE N-ACETYLTRANSFERASE-RELATED-RELATED"/>
    <property type="match status" value="1"/>
</dbReference>
<dbReference type="InterPro" id="IPR050832">
    <property type="entry name" value="Bact_Acetyltransf"/>
</dbReference>
<dbReference type="InterPro" id="IPR016181">
    <property type="entry name" value="Acyl_CoA_acyltransferase"/>
</dbReference>
<protein>
    <submittedName>
        <fullName evidence="4">GNAT family N-acetyltransferase</fullName>
    </submittedName>
</protein>
<accession>A0ABT0J449</accession>
<reference evidence="4 5" key="1">
    <citation type="submission" date="2022-02" db="EMBL/GenBank/DDBJ databases">
        <title>The car tank lid bacteriome: a reservoir of bacteria with potential in bioremediation of fuel.</title>
        <authorList>
            <person name="Vidal-Verdu A."/>
            <person name="Gomez-Martinez D."/>
            <person name="Latorre-Perez A."/>
            <person name="Pereto J."/>
            <person name="Porcar M."/>
        </authorList>
    </citation>
    <scope>NUCLEOTIDE SEQUENCE [LARGE SCALE GENOMIC DNA]</scope>
    <source>
        <strain evidence="4 5">4D.3</strain>
    </source>
</reference>
<dbReference type="Proteomes" id="UP001651050">
    <property type="component" value="Unassembled WGS sequence"/>
</dbReference>
<comment type="caution">
    <text evidence="4">The sequence shown here is derived from an EMBL/GenBank/DDBJ whole genome shotgun (WGS) entry which is preliminary data.</text>
</comment>
<keyword evidence="5" id="KW-1185">Reference proteome</keyword>
<dbReference type="Pfam" id="PF00583">
    <property type="entry name" value="Acetyltransf_1"/>
    <property type="match status" value="1"/>
</dbReference>
<dbReference type="RefSeq" id="WP_416344093.1">
    <property type="nucleotide sequence ID" value="NZ_JALQCY010000003.1"/>
</dbReference>
<proteinExistence type="predicted"/>
<keyword evidence="2" id="KW-0012">Acyltransferase</keyword>
<evidence type="ECO:0000313" key="4">
    <source>
        <dbReference type="EMBL" id="MCK9794247.1"/>
    </source>
</evidence>
<evidence type="ECO:0000256" key="2">
    <source>
        <dbReference type="ARBA" id="ARBA00023315"/>
    </source>
</evidence>
<evidence type="ECO:0000313" key="5">
    <source>
        <dbReference type="Proteomes" id="UP001651050"/>
    </source>
</evidence>
<dbReference type="SUPFAM" id="SSF55729">
    <property type="entry name" value="Acyl-CoA N-acyltransferases (Nat)"/>
    <property type="match status" value="1"/>
</dbReference>